<organism evidence="3 4">
    <name type="scientific">Pseudomonas amygdali pv. mori</name>
    <dbReference type="NCBI Taxonomy" id="34065"/>
    <lineage>
        <taxon>Bacteria</taxon>
        <taxon>Pseudomonadati</taxon>
        <taxon>Pseudomonadota</taxon>
        <taxon>Gammaproteobacteria</taxon>
        <taxon>Pseudomonadales</taxon>
        <taxon>Pseudomonadaceae</taxon>
        <taxon>Pseudomonas</taxon>
        <taxon>Pseudomonas amygdali</taxon>
    </lineage>
</organism>
<dbReference type="AlphaFoldDB" id="A0A0P9VPX5"/>
<name>A0A0P9VPX5_PSEA0</name>
<evidence type="ECO:0000259" key="2">
    <source>
        <dbReference type="Pfam" id="PF01408"/>
    </source>
</evidence>
<dbReference type="EMBL" id="LJQU01000320">
    <property type="protein sequence ID" value="KPX92762.1"/>
    <property type="molecule type" value="Genomic_DNA"/>
</dbReference>
<feature type="region of interest" description="Disordered" evidence="1">
    <location>
        <begin position="1"/>
        <end position="26"/>
    </location>
</feature>
<dbReference type="InterPro" id="IPR000683">
    <property type="entry name" value="Gfo/Idh/MocA-like_OxRdtase_N"/>
</dbReference>
<dbReference type="GO" id="GO:0000166">
    <property type="term" value="F:nucleotide binding"/>
    <property type="evidence" value="ECO:0007669"/>
    <property type="project" value="InterPro"/>
</dbReference>
<protein>
    <recommendedName>
        <fullName evidence="2">Gfo/Idh/MocA-like oxidoreductase N-terminal domain-containing protein</fullName>
    </recommendedName>
</protein>
<proteinExistence type="predicted"/>
<dbReference type="Gene3D" id="3.40.50.720">
    <property type="entry name" value="NAD(P)-binding Rossmann-like Domain"/>
    <property type="match status" value="1"/>
</dbReference>
<evidence type="ECO:0000313" key="3">
    <source>
        <dbReference type="EMBL" id="KPX92762.1"/>
    </source>
</evidence>
<feature type="non-terminal residue" evidence="3">
    <location>
        <position position="118"/>
    </location>
</feature>
<accession>A0A0P9VPX5</accession>
<dbReference type="InterPro" id="IPR036291">
    <property type="entry name" value="NAD(P)-bd_dom_sf"/>
</dbReference>
<gene>
    <name evidence="3" type="ORF">ALO63_05011</name>
</gene>
<comment type="caution">
    <text evidence="3">The sequence shown here is derived from an EMBL/GenBank/DDBJ whole genome shotgun (WGS) entry which is preliminary data.</text>
</comment>
<dbReference type="Pfam" id="PF01408">
    <property type="entry name" value="GFO_IDH_MocA"/>
    <property type="match status" value="1"/>
</dbReference>
<reference evidence="3 4" key="1">
    <citation type="submission" date="2015-09" db="EMBL/GenBank/DDBJ databases">
        <title>Genome announcement of multiple Pseudomonas syringae strains.</title>
        <authorList>
            <person name="Thakur S."/>
            <person name="Wang P.W."/>
            <person name="Gong Y."/>
            <person name="Weir B.S."/>
            <person name="Guttman D.S."/>
        </authorList>
    </citation>
    <scope>NUCLEOTIDE SEQUENCE [LARGE SCALE GENOMIC DNA]</scope>
    <source>
        <strain evidence="3 4">ICMP4331</strain>
    </source>
</reference>
<evidence type="ECO:0000256" key="1">
    <source>
        <dbReference type="SAM" id="MobiDB-lite"/>
    </source>
</evidence>
<dbReference type="Proteomes" id="UP000050420">
    <property type="component" value="Unassembled WGS sequence"/>
</dbReference>
<evidence type="ECO:0000313" key="4">
    <source>
        <dbReference type="Proteomes" id="UP000050420"/>
    </source>
</evidence>
<sequence>MSALPKYQRPAPRPRFTKNSTANWPRLDSTDHCLSFSTRDPFTATSNKKRNMKMALKLGVIGTGAIGQDHIRRCSKTLVGSQVVAVTDINLEQAAKVVRELDIGAEVYADGHALIAAP</sequence>
<feature type="domain" description="Gfo/Idh/MocA-like oxidoreductase N-terminal" evidence="2">
    <location>
        <begin position="57"/>
        <end position="116"/>
    </location>
</feature>
<dbReference type="SUPFAM" id="SSF51735">
    <property type="entry name" value="NAD(P)-binding Rossmann-fold domains"/>
    <property type="match status" value="1"/>
</dbReference>